<evidence type="ECO:0000256" key="1">
    <source>
        <dbReference type="SAM" id="MobiDB-lite"/>
    </source>
</evidence>
<name>A0A1Y4MTJ5_9FIRM</name>
<accession>A0A1Y4MTJ5</accession>
<gene>
    <name evidence="2" type="ORF">B5F11_07120</name>
</gene>
<comment type="caution">
    <text evidence="2">The sequence shown here is derived from an EMBL/GenBank/DDBJ whole genome shotgun (WGS) entry which is preliminary data.</text>
</comment>
<evidence type="ECO:0000313" key="3">
    <source>
        <dbReference type="Proteomes" id="UP000196386"/>
    </source>
</evidence>
<dbReference type="Proteomes" id="UP000196386">
    <property type="component" value="Unassembled WGS sequence"/>
</dbReference>
<proteinExistence type="predicted"/>
<protein>
    <submittedName>
        <fullName evidence="2">Uncharacterized protein</fullName>
    </submittedName>
</protein>
<feature type="compositionally biased region" description="Low complexity" evidence="1">
    <location>
        <begin position="1"/>
        <end position="13"/>
    </location>
</feature>
<organism evidence="2 3">
    <name type="scientific">Anaerotruncus colihominis</name>
    <dbReference type="NCBI Taxonomy" id="169435"/>
    <lineage>
        <taxon>Bacteria</taxon>
        <taxon>Bacillati</taxon>
        <taxon>Bacillota</taxon>
        <taxon>Clostridia</taxon>
        <taxon>Eubacteriales</taxon>
        <taxon>Oscillospiraceae</taxon>
        <taxon>Anaerotruncus</taxon>
    </lineage>
</organism>
<sequence>MNAAPAPQFAAQPVSTQRPPHCSRRSRLKFFAPLFFKKAGAQPIKVFRRGLFSKRPDKIDHVG</sequence>
<feature type="region of interest" description="Disordered" evidence="1">
    <location>
        <begin position="1"/>
        <end position="22"/>
    </location>
</feature>
<dbReference type="EMBL" id="NFKP01000007">
    <property type="protein sequence ID" value="OUP69900.1"/>
    <property type="molecule type" value="Genomic_DNA"/>
</dbReference>
<reference evidence="3" key="1">
    <citation type="submission" date="2017-04" db="EMBL/GenBank/DDBJ databases">
        <title>Function of individual gut microbiota members based on whole genome sequencing of pure cultures obtained from chicken caecum.</title>
        <authorList>
            <person name="Medvecky M."/>
            <person name="Cejkova D."/>
            <person name="Polansky O."/>
            <person name="Karasova D."/>
            <person name="Kubasova T."/>
            <person name="Cizek A."/>
            <person name="Rychlik I."/>
        </authorList>
    </citation>
    <scope>NUCLEOTIDE SEQUENCE [LARGE SCALE GENOMIC DNA]</scope>
    <source>
        <strain evidence="3">An175</strain>
    </source>
</reference>
<dbReference type="AlphaFoldDB" id="A0A1Y4MTJ5"/>
<evidence type="ECO:0000313" key="2">
    <source>
        <dbReference type="EMBL" id="OUP69900.1"/>
    </source>
</evidence>